<dbReference type="PIRSF" id="PIRSF004919">
    <property type="entry name" value="TldD"/>
    <property type="match status" value="1"/>
</dbReference>
<dbReference type="InParanoid" id="A0A6G9IA67"/>
<dbReference type="Gene3D" id="3.30.2290.10">
    <property type="entry name" value="PmbA/TldD superfamily"/>
    <property type="match status" value="1"/>
</dbReference>
<reference evidence="8 9" key="1">
    <citation type="submission" date="2020-03" db="EMBL/GenBank/DDBJ databases">
        <title>Complete genome sequence of Orbus sp. IPMB12 (BCRC 80908).</title>
        <authorList>
            <person name="Lo W.-S."/>
            <person name="Chang T.-H."/>
            <person name="Kuo C.-H."/>
        </authorList>
    </citation>
    <scope>NUCLEOTIDE SEQUENCE [LARGE SCALE GENOMIC DNA]</scope>
    <source>
        <strain evidence="8 9">IPMB12</strain>
    </source>
</reference>
<dbReference type="InterPro" id="IPR025502">
    <property type="entry name" value="TldD"/>
</dbReference>
<evidence type="ECO:0000259" key="7">
    <source>
        <dbReference type="Pfam" id="PF19290"/>
    </source>
</evidence>
<dbReference type="PANTHER" id="PTHR30624">
    <property type="entry name" value="UNCHARACTERIZED PROTEIN TLDD AND PMBA"/>
    <property type="match status" value="1"/>
</dbReference>
<evidence type="ECO:0000256" key="3">
    <source>
        <dbReference type="ARBA" id="ARBA00022801"/>
    </source>
</evidence>
<dbReference type="GO" id="GO:0006508">
    <property type="term" value="P:proteolysis"/>
    <property type="evidence" value="ECO:0007669"/>
    <property type="project" value="UniProtKB-KW"/>
</dbReference>
<name>A0A6G9IA67_9GAMM</name>
<feature type="domain" description="Metalloprotease TldD/E C-terminal" evidence="6">
    <location>
        <begin position="248"/>
        <end position="481"/>
    </location>
</feature>
<comment type="similarity">
    <text evidence="1">Belongs to the peptidase U62 family.</text>
</comment>
<sequence length="484" mass="52044">MILSKVTERLLTANKLTQQDVMNSLERLSTRKIDYGDIYFQTSYYESWSLEDNIIKNASYNIDQGAGIRAISGEKTGFAYTDQISLSGLERSTTAARSISAEEQKSYIAPLSAKQIIPIYSDINPLVAFSQEEKIALLQRINQLARSLDPRVSEVRASISGSYDEVLIAATDGTFAADIRPLVRLSVFVLVEENGKRESGSSGGGGRRSYDYFLQTEPGSGEIIADSYTRDAVRMALINLSAKAAPAGTMPVVLGAGWPGVLLHEAVGHGLEGDFNRKETSLFSGRMGEIVTSELCTIIDDGTLSDRRGSLNIDDEGVPSQRNVLIENGRLKGYMQDKLNARLMGVNPTGNGRRESYASLPMPRMTNTYMLAGNSTLDEIISSVDYGLYAPNFAGGQVDITSGKFVFSASEAYLIEKGKVTFPVKGATLIGSGIETMQSISMVGNDLALDKGVGVCGKEGQSVPVGVGQPTLKVDCLTVGGTVK</sequence>
<keyword evidence="4 8" id="KW-0482">Metalloprotease</keyword>
<dbReference type="AlphaFoldDB" id="A0A6G9IA67"/>
<feature type="domain" description="Metalloprotease TldD/E N-terminal" evidence="5">
    <location>
        <begin position="37"/>
        <end position="98"/>
    </location>
</feature>
<dbReference type="PANTHER" id="PTHR30624:SF4">
    <property type="entry name" value="METALLOPROTEASE TLDD"/>
    <property type="match status" value="1"/>
</dbReference>
<gene>
    <name evidence="8" type="primary">tldD</name>
    <name evidence="8" type="ORF">IPMB12_02940</name>
</gene>
<dbReference type="EMBL" id="CP050253">
    <property type="protein sequence ID" value="QIQ20727.1"/>
    <property type="molecule type" value="Genomic_DNA"/>
</dbReference>
<keyword evidence="3" id="KW-0378">Hydrolase</keyword>
<dbReference type="InterPro" id="IPR045570">
    <property type="entry name" value="Metalloprtase-TldD/E_cen_dom"/>
</dbReference>
<keyword evidence="9" id="KW-1185">Reference proteome</keyword>
<dbReference type="InterPro" id="IPR045569">
    <property type="entry name" value="Metalloprtase-TldD/E_C"/>
</dbReference>
<dbReference type="InterPro" id="IPR035068">
    <property type="entry name" value="TldD/PmbA_N"/>
</dbReference>
<proteinExistence type="inferred from homology"/>
<organism evidence="8 9">
    <name type="scientific">Zophobihabitans entericus</name>
    <dbReference type="NCBI Taxonomy" id="1635327"/>
    <lineage>
        <taxon>Bacteria</taxon>
        <taxon>Pseudomonadati</taxon>
        <taxon>Pseudomonadota</taxon>
        <taxon>Gammaproteobacteria</taxon>
        <taxon>Orbales</taxon>
        <taxon>Orbaceae</taxon>
        <taxon>Zophobihabitans</taxon>
    </lineage>
</organism>
<dbReference type="GO" id="GO:0008237">
    <property type="term" value="F:metallopeptidase activity"/>
    <property type="evidence" value="ECO:0007669"/>
    <property type="project" value="UniProtKB-KW"/>
</dbReference>
<evidence type="ECO:0000256" key="2">
    <source>
        <dbReference type="ARBA" id="ARBA00022670"/>
    </source>
</evidence>
<evidence type="ECO:0000256" key="1">
    <source>
        <dbReference type="ARBA" id="ARBA00005836"/>
    </source>
</evidence>
<dbReference type="InterPro" id="IPR002510">
    <property type="entry name" value="Metalloprtase-TldD/E_N"/>
</dbReference>
<dbReference type="Proteomes" id="UP000501168">
    <property type="component" value="Chromosome"/>
</dbReference>
<dbReference type="NCBIfam" id="NF008006">
    <property type="entry name" value="PRK10735.1"/>
    <property type="match status" value="1"/>
</dbReference>
<keyword evidence="2 8" id="KW-0645">Protease</keyword>
<dbReference type="Pfam" id="PF19290">
    <property type="entry name" value="PmbA_TldD_2nd"/>
    <property type="match status" value="1"/>
</dbReference>
<evidence type="ECO:0000259" key="5">
    <source>
        <dbReference type="Pfam" id="PF01523"/>
    </source>
</evidence>
<dbReference type="Pfam" id="PF19289">
    <property type="entry name" value="PmbA_TldD_3rd"/>
    <property type="match status" value="1"/>
</dbReference>
<evidence type="ECO:0000313" key="8">
    <source>
        <dbReference type="EMBL" id="QIQ20727.1"/>
    </source>
</evidence>
<dbReference type="InterPro" id="IPR051463">
    <property type="entry name" value="Peptidase_U62_metallo"/>
</dbReference>
<dbReference type="FunCoup" id="A0A6G9IA67">
    <property type="interactions" value="163"/>
</dbReference>
<protein>
    <submittedName>
        <fullName evidence="8">Metalloprotease TldD</fullName>
    </submittedName>
</protein>
<dbReference type="KEGG" id="orb:IPMB12_02940"/>
<dbReference type="SUPFAM" id="SSF111283">
    <property type="entry name" value="Putative modulator of DNA gyrase, PmbA/TldD"/>
    <property type="match status" value="1"/>
</dbReference>
<evidence type="ECO:0000259" key="6">
    <source>
        <dbReference type="Pfam" id="PF19289"/>
    </source>
</evidence>
<dbReference type="RefSeq" id="WP_166914798.1">
    <property type="nucleotide sequence ID" value="NZ_CP050253.1"/>
</dbReference>
<accession>A0A6G9IA67</accession>
<evidence type="ECO:0000313" key="9">
    <source>
        <dbReference type="Proteomes" id="UP000501168"/>
    </source>
</evidence>
<dbReference type="Pfam" id="PF01523">
    <property type="entry name" value="PmbA_TldD_1st"/>
    <property type="match status" value="1"/>
</dbReference>
<evidence type="ECO:0000256" key="4">
    <source>
        <dbReference type="ARBA" id="ARBA00023049"/>
    </source>
</evidence>
<feature type="domain" description="Metalloprotease TldD/E central" evidence="7">
    <location>
        <begin position="128"/>
        <end position="240"/>
    </location>
</feature>
<dbReference type="InterPro" id="IPR036059">
    <property type="entry name" value="TldD/PmbA_sf"/>
</dbReference>
<dbReference type="GO" id="GO:0005829">
    <property type="term" value="C:cytosol"/>
    <property type="evidence" value="ECO:0007669"/>
    <property type="project" value="TreeGrafter"/>
</dbReference>